<dbReference type="Gene3D" id="3.30.980.40">
    <property type="match status" value="1"/>
</dbReference>
<dbReference type="RefSeq" id="WP_102713208.1">
    <property type="nucleotide sequence ID" value="NZ_PJKA01000010.1"/>
</dbReference>
<dbReference type="AlphaFoldDB" id="A0A2N8HDG4"/>
<evidence type="ECO:0000256" key="14">
    <source>
        <dbReference type="PROSITE-ProRule" id="PRU00289"/>
    </source>
</evidence>
<dbReference type="Pfam" id="PF01580">
    <property type="entry name" value="FtsK_SpoIIIE"/>
    <property type="match status" value="1"/>
</dbReference>
<dbReference type="InterPro" id="IPR036388">
    <property type="entry name" value="WH-like_DNA-bd_sf"/>
</dbReference>
<dbReference type="SUPFAM" id="SSF46785">
    <property type="entry name" value="Winged helix' DNA-binding domain"/>
    <property type="match status" value="1"/>
</dbReference>
<evidence type="ECO:0000256" key="1">
    <source>
        <dbReference type="ARBA" id="ARBA00004651"/>
    </source>
</evidence>
<evidence type="ECO:0000259" key="17">
    <source>
        <dbReference type="PROSITE" id="PS50901"/>
    </source>
</evidence>
<dbReference type="Gene3D" id="3.40.50.300">
    <property type="entry name" value="P-loop containing nucleotide triphosphate hydrolases"/>
    <property type="match status" value="1"/>
</dbReference>
<feature type="region of interest" description="Disordered" evidence="15">
    <location>
        <begin position="597"/>
        <end position="616"/>
    </location>
</feature>
<dbReference type="Gene3D" id="1.10.10.10">
    <property type="entry name" value="Winged helix-like DNA-binding domain superfamily/Winged helix DNA-binding domain"/>
    <property type="match status" value="1"/>
</dbReference>
<keyword evidence="11 16" id="KW-0472">Membrane</keyword>
<sequence>MALDVQEHHAFEHGEERPPVWIGMVWGVVSLLGGAALLAAMLTFDVREIGWSYLNKSGHVVPGTSNVLGVPGLYAAGILYWALGGMAWMLVILLEWWGFYRLVHRGRLPRGVVYGGLFLLLCGCLFLTAGHVPGEEWVARHQVAGSGGLAGYLLGTSLLIPLAGTSAVLVFSGLGYLAALIYAAGMHPRPLFRAMLREWRMWRMNRKEKKMKRRSDQLAREAARVRASMEDAALSAPRPDRKSRASSSARLQRTGDDLEGLYSEVTAAAPAKPAAPSRAPRTQGHLPLTPKPRITVAEPAEIKPAPKEQPFSKLSTPPTEEFRNYELPPFELLHYEEKPDGPTEEDKDEMLEIQQKIIDTLTTFRVDVTPGDITRGPTITRYEVYPARGVRVNTFDQYAKDIALATKAESVNIVAPIPGKDTVGIEIVNRKKVAVPLRELLQDPGFCSPKKKIPLALGKDVYGRTVIGDLASMPHLLVAGATGSGKSVCINSIISSMLLKFRPDELRLILVDPKVVEMQPYSKLPHLIVPVVTDPKKVPNALRWCVNEMEHRYHCFAKVGVRNFEAFNKRPPDAPAEEPEEPENGEGDEALAEAVAREFESQGEWPAEDDDELDLDDDGVIPERFPYIVIIIDELADLMQTVGADIETNIGRLTQKARAAGIHLIVATQTPRRQVVTGTIKANIPTRIAFQVASGTDSRVILDRQGAEKLVGKGDLLYLPPGSAQVERAQGAFISDDEVEALVAHCASQARQKFHEEVQKSLEEPSHGGADSPLDDAEEECYSKCLEVALIERKVSTSLLQRRLSIGYGRAARMMDLLESRGIIAPADNTNRPRKVLVE</sequence>
<evidence type="ECO:0000256" key="2">
    <source>
        <dbReference type="ARBA" id="ARBA00006474"/>
    </source>
</evidence>
<evidence type="ECO:0000256" key="16">
    <source>
        <dbReference type="SAM" id="Phobius"/>
    </source>
</evidence>
<feature type="domain" description="FtsK" evidence="17">
    <location>
        <begin position="463"/>
        <end position="699"/>
    </location>
</feature>
<dbReference type="Proteomes" id="UP000236000">
    <property type="component" value="Unassembled WGS sequence"/>
</dbReference>
<dbReference type="InterPro" id="IPR018541">
    <property type="entry name" value="Ftsk_gamma"/>
</dbReference>
<dbReference type="SMART" id="SM00843">
    <property type="entry name" value="Ftsk_gamma"/>
    <property type="match status" value="1"/>
</dbReference>
<evidence type="ECO:0000313" key="19">
    <source>
        <dbReference type="Proteomes" id="UP000236000"/>
    </source>
</evidence>
<dbReference type="OrthoDB" id="9807790at2"/>
<feature type="region of interest" description="Disordered" evidence="15">
    <location>
        <begin position="754"/>
        <end position="775"/>
    </location>
</feature>
<feature type="region of interest" description="Disordered" evidence="15">
    <location>
        <begin position="303"/>
        <end position="322"/>
    </location>
</feature>
<name>A0A2N8HDG4_9BACT</name>
<dbReference type="InterPro" id="IPR025199">
    <property type="entry name" value="FtsK_4TM"/>
</dbReference>
<dbReference type="Pfam" id="PF17854">
    <property type="entry name" value="FtsK_alpha"/>
    <property type="match status" value="1"/>
</dbReference>
<dbReference type="GO" id="GO:0005886">
    <property type="term" value="C:plasma membrane"/>
    <property type="evidence" value="ECO:0007669"/>
    <property type="project" value="UniProtKB-SubCell"/>
</dbReference>
<feature type="compositionally biased region" description="Low complexity" evidence="15">
    <location>
        <begin position="267"/>
        <end position="280"/>
    </location>
</feature>
<dbReference type="InterPro" id="IPR041027">
    <property type="entry name" value="FtsK_alpha"/>
</dbReference>
<feature type="region of interest" description="Disordered" evidence="15">
    <location>
        <begin position="210"/>
        <end position="291"/>
    </location>
</feature>
<evidence type="ECO:0000256" key="5">
    <source>
        <dbReference type="ARBA" id="ARBA00022692"/>
    </source>
</evidence>
<dbReference type="GO" id="GO:0051301">
    <property type="term" value="P:cell division"/>
    <property type="evidence" value="ECO:0007669"/>
    <property type="project" value="UniProtKB-KW"/>
</dbReference>
<evidence type="ECO:0000256" key="3">
    <source>
        <dbReference type="ARBA" id="ARBA00022475"/>
    </source>
</evidence>
<evidence type="ECO:0000256" key="13">
    <source>
        <dbReference type="ARBA" id="ARBA00025923"/>
    </source>
</evidence>
<dbReference type="InterPro" id="IPR002543">
    <property type="entry name" value="FtsK_dom"/>
</dbReference>
<feature type="binding site" evidence="14">
    <location>
        <begin position="480"/>
        <end position="487"/>
    </location>
    <ligand>
        <name>ATP</name>
        <dbReference type="ChEBI" id="CHEBI:30616"/>
    </ligand>
</feature>
<keyword evidence="7" id="KW-0159">Chromosome partition</keyword>
<dbReference type="GO" id="GO:0003677">
    <property type="term" value="F:DNA binding"/>
    <property type="evidence" value="ECO:0007669"/>
    <property type="project" value="UniProtKB-KW"/>
</dbReference>
<gene>
    <name evidence="18" type="ORF">CXU22_05045</name>
</gene>
<keyword evidence="3" id="KW-1003">Cell membrane</keyword>
<organism evidence="18 19">
    <name type="scientific">Akkermansia muciniphila</name>
    <dbReference type="NCBI Taxonomy" id="239935"/>
    <lineage>
        <taxon>Bacteria</taxon>
        <taxon>Pseudomonadati</taxon>
        <taxon>Verrucomicrobiota</taxon>
        <taxon>Verrucomicrobiia</taxon>
        <taxon>Verrucomicrobiales</taxon>
        <taxon>Akkermansiaceae</taxon>
        <taxon>Akkermansia</taxon>
    </lineage>
</organism>
<dbReference type="InterPro" id="IPR050206">
    <property type="entry name" value="FtsK/SpoIIIE/SftA"/>
</dbReference>
<evidence type="ECO:0000256" key="4">
    <source>
        <dbReference type="ARBA" id="ARBA00022618"/>
    </source>
</evidence>
<evidence type="ECO:0000256" key="6">
    <source>
        <dbReference type="ARBA" id="ARBA00022741"/>
    </source>
</evidence>
<keyword evidence="5 16" id="KW-0812">Transmembrane</keyword>
<keyword evidence="8 14" id="KW-0067">ATP-binding</keyword>
<dbReference type="PANTHER" id="PTHR22683:SF41">
    <property type="entry name" value="DNA TRANSLOCASE FTSK"/>
    <property type="match status" value="1"/>
</dbReference>
<dbReference type="GO" id="GO:0007059">
    <property type="term" value="P:chromosome segregation"/>
    <property type="evidence" value="ECO:0007669"/>
    <property type="project" value="UniProtKB-KW"/>
</dbReference>
<comment type="subcellular location">
    <subcellularLocation>
        <location evidence="1">Cell membrane</location>
        <topology evidence="1">Multi-pass membrane protein</topology>
    </subcellularLocation>
</comment>
<dbReference type="PROSITE" id="PS50901">
    <property type="entry name" value="FTSK"/>
    <property type="match status" value="1"/>
</dbReference>
<dbReference type="EMBL" id="PJKA01000010">
    <property type="protein sequence ID" value="PNC18008.1"/>
    <property type="molecule type" value="Genomic_DNA"/>
</dbReference>
<keyword evidence="10" id="KW-0238">DNA-binding</keyword>
<keyword evidence="12" id="KW-0131">Cell cycle</keyword>
<comment type="similarity">
    <text evidence="2">Belongs to the FtsK/SpoIIIE/SftA family.</text>
</comment>
<evidence type="ECO:0000256" key="15">
    <source>
        <dbReference type="SAM" id="MobiDB-lite"/>
    </source>
</evidence>
<reference evidence="18 19" key="1">
    <citation type="journal article" date="2017" name="BMC Genomics">
        <title>Genome sequencing of 39 Akkermansia muciniphila isolates reveals its population structure, genomic and functional diverisity, and global distribution in mammalian gut microbiotas.</title>
        <authorList>
            <person name="Guo X."/>
            <person name="Li S."/>
            <person name="Zhang J."/>
            <person name="Wu F."/>
            <person name="Li X."/>
            <person name="Wu D."/>
            <person name="Zhang M."/>
            <person name="Ou Z."/>
            <person name="Jie Z."/>
            <person name="Yan Q."/>
            <person name="Li P."/>
            <person name="Yi J."/>
            <person name="Peng Y."/>
        </authorList>
    </citation>
    <scope>NUCLEOTIDE SEQUENCE [LARGE SCALE GENOMIC DNA]</scope>
    <source>
        <strain evidence="18 19">GP24</strain>
    </source>
</reference>
<dbReference type="InterPro" id="IPR027417">
    <property type="entry name" value="P-loop_NTPase"/>
</dbReference>
<comment type="subunit">
    <text evidence="13">Homohexamer. Forms a ring that surrounds DNA.</text>
</comment>
<feature type="transmembrane region" description="Helical" evidence="16">
    <location>
        <begin position="152"/>
        <end position="185"/>
    </location>
</feature>
<comment type="caution">
    <text evidence="18">The sequence shown here is derived from an EMBL/GenBank/DDBJ whole genome shotgun (WGS) entry which is preliminary data.</text>
</comment>
<evidence type="ECO:0000256" key="10">
    <source>
        <dbReference type="ARBA" id="ARBA00023125"/>
    </source>
</evidence>
<dbReference type="PANTHER" id="PTHR22683">
    <property type="entry name" value="SPORULATION PROTEIN RELATED"/>
    <property type="match status" value="1"/>
</dbReference>
<proteinExistence type="inferred from homology"/>
<evidence type="ECO:0000256" key="8">
    <source>
        <dbReference type="ARBA" id="ARBA00022840"/>
    </source>
</evidence>
<evidence type="ECO:0000256" key="12">
    <source>
        <dbReference type="ARBA" id="ARBA00023306"/>
    </source>
</evidence>
<feature type="transmembrane region" description="Helical" evidence="16">
    <location>
        <begin position="78"/>
        <end position="100"/>
    </location>
</feature>
<dbReference type="SUPFAM" id="SSF52540">
    <property type="entry name" value="P-loop containing nucleoside triphosphate hydrolases"/>
    <property type="match status" value="1"/>
</dbReference>
<feature type="transmembrane region" description="Helical" evidence="16">
    <location>
        <begin position="112"/>
        <end position="132"/>
    </location>
</feature>
<evidence type="ECO:0000256" key="11">
    <source>
        <dbReference type="ARBA" id="ARBA00023136"/>
    </source>
</evidence>
<dbReference type="SMART" id="SM00382">
    <property type="entry name" value="AAA"/>
    <property type="match status" value="1"/>
</dbReference>
<evidence type="ECO:0000256" key="7">
    <source>
        <dbReference type="ARBA" id="ARBA00022829"/>
    </source>
</evidence>
<keyword evidence="6 14" id="KW-0547">Nucleotide-binding</keyword>
<dbReference type="GO" id="GO:0005524">
    <property type="term" value="F:ATP binding"/>
    <property type="evidence" value="ECO:0007669"/>
    <property type="project" value="UniProtKB-UniRule"/>
</dbReference>
<evidence type="ECO:0000313" key="18">
    <source>
        <dbReference type="EMBL" id="PNC18008.1"/>
    </source>
</evidence>
<evidence type="ECO:0000256" key="9">
    <source>
        <dbReference type="ARBA" id="ARBA00022989"/>
    </source>
</evidence>
<feature type="transmembrane region" description="Helical" evidence="16">
    <location>
        <begin position="20"/>
        <end position="44"/>
    </location>
</feature>
<feature type="compositionally biased region" description="Basic and acidic residues" evidence="15">
    <location>
        <begin position="214"/>
        <end position="229"/>
    </location>
</feature>
<protein>
    <submittedName>
        <fullName evidence="18">DNA translocase FtsK</fullName>
    </submittedName>
</protein>
<keyword evidence="4" id="KW-0132">Cell division</keyword>
<dbReference type="InterPro" id="IPR003593">
    <property type="entry name" value="AAA+_ATPase"/>
</dbReference>
<dbReference type="Pfam" id="PF09397">
    <property type="entry name" value="FtsK_gamma"/>
    <property type="match status" value="1"/>
</dbReference>
<accession>A0A2N8HDG4</accession>
<dbReference type="InterPro" id="IPR036390">
    <property type="entry name" value="WH_DNA-bd_sf"/>
</dbReference>
<feature type="compositionally biased region" description="Acidic residues" evidence="15">
    <location>
        <begin position="606"/>
        <end position="616"/>
    </location>
</feature>
<keyword evidence="9 16" id="KW-1133">Transmembrane helix</keyword>
<dbReference type="Pfam" id="PF13491">
    <property type="entry name" value="FtsK_4TM"/>
    <property type="match status" value="1"/>
</dbReference>
<feature type="compositionally biased region" description="Basic and acidic residues" evidence="15">
    <location>
        <begin position="754"/>
        <end position="766"/>
    </location>
</feature>